<comment type="caution">
    <text evidence="1">The sequence shown here is derived from an EMBL/GenBank/DDBJ whole genome shotgun (WGS) entry which is preliminary data.</text>
</comment>
<name>A0AAD9HFT2_9PEZI</name>
<organism evidence="1 2">
    <name type="scientific">Colletotrichum zoysiae</name>
    <dbReference type="NCBI Taxonomy" id="1216348"/>
    <lineage>
        <taxon>Eukaryota</taxon>
        <taxon>Fungi</taxon>
        <taxon>Dikarya</taxon>
        <taxon>Ascomycota</taxon>
        <taxon>Pezizomycotina</taxon>
        <taxon>Sordariomycetes</taxon>
        <taxon>Hypocreomycetidae</taxon>
        <taxon>Glomerellales</taxon>
        <taxon>Glomerellaceae</taxon>
        <taxon>Colletotrichum</taxon>
        <taxon>Colletotrichum graminicola species complex</taxon>
    </lineage>
</organism>
<dbReference type="AlphaFoldDB" id="A0AAD9HFT2"/>
<proteinExistence type="predicted"/>
<dbReference type="EMBL" id="MU842880">
    <property type="protein sequence ID" value="KAK2028321.1"/>
    <property type="molecule type" value="Genomic_DNA"/>
</dbReference>
<protein>
    <submittedName>
        <fullName evidence="1">Uncharacterized protein</fullName>
    </submittedName>
</protein>
<gene>
    <name evidence="1" type="ORF">LX32DRAFT_405457</name>
</gene>
<accession>A0AAD9HFT2</accession>
<keyword evidence="2" id="KW-1185">Reference proteome</keyword>
<evidence type="ECO:0000313" key="1">
    <source>
        <dbReference type="EMBL" id="KAK2028321.1"/>
    </source>
</evidence>
<reference evidence="1" key="1">
    <citation type="submission" date="2021-06" db="EMBL/GenBank/DDBJ databases">
        <title>Comparative genomics, transcriptomics and evolutionary studies reveal genomic signatures of adaptation to plant cell wall in hemibiotrophic fungi.</title>
        <authorList>
            <consortium name="DOE Joint Genome Institute"/>
            <person name="Baroncelli R."/>
            <person name="Diaz J.F."/>
            <person name="Benocci T."/>
            <person name="Peng M."/>
            <person name="Battaglia E."/>
            <person name="Haridas S."/>
            <person name="Andreopoulos W."/>
            <person name="Labutti K."/>
            <person name="Pangilinan J."/>
            <person name="Floch G.L."/>
            <person name="Makela M.R."/>
            <person name="Henrissat B."/>
            <person name="Grigoriev I.V."/>
            <person name="Crouch J.A."/>
            <person name="De Vries R.P."/>
            <person name="Sukno S.A."/>
            <person name="Thon M.R."/>
        </authorList>
    </citation>
    <scope>NUCLEOTIDE SEQUENCE</scope>
    <source>
        <strain evidence="1">MAFF235873</strain>
    </source>
</reference>
<evidence type="ECO:0000313" key="2">
    <source>
        <dbReference type="Proteomes" id="UP001232148"/>
    </source>
</evidence>
<dbReference type="Proteomes" id="UP001232148">
    <property type="component" value="Unassembled WGS sequence"/>
</dbReference>
<sequence length="168" mass="18515">MFLLCISSCEMSRIGNLGADVTHSSDHTPEATAHSSCAVKARTVRRGLPTREQGCPGRGVKDLVGHGEWARELDTTQTLSTFVPEFSFHVGRYLTSKGPRYAGRALKWELFLAQLETLTHAASDEDGAHGRHQSGVAETFLAQVRKQTRIPFWDAKPYLRTVLSSMSA</sequence>